<dbReference type="Proteomes" id="UP000076154">
    <property type="component" value="Unassembled WGS sequence"/>
</dbReference>
<proteinExistence type="predicted"/>
<protein>
    <submittedName>
        <fullName evidence="1">Uncharacterized protein</fullName>
    </submittedName>
</protein>
<comment type="caution">
    <text evidence="1">The sequence shown here is derived from an EMBL/GenBank/DDBJ whole genome shotgun (WGS) entry which is preliminary data.</text>
</comment>
<dbReference type="EMBL" id="LUEZ02000014">
    <property type="protein sequence ID" value="RDB27650.1"/>
    <property type="molecule type" value="Genomic_DNA"/>
</dbReference>
<evidence type="ECO:0000313" key="2">
    <source>
        <dbReference type="Proteomes" id="UP000076154"/>
    </source>
</evidence>
<dbReference type="AlphaFoldDB" id="A0A369K2B5"/>
<reference evidence="1" key="1">
    <citation type="submission" date="2018-04" db="EMBL/GenBank/DDBJ databases">
        <title>Whole genome sequencing of Hypsizygus marmoreus.</title>
        <authorList>
            <person name="Choi I.-G."/>
            <person name="Min B."/>
            <person name="Kim J.-G."/>
            <person name="Kim S."/>
            <person name="Oh Y.-L."/>
            <person name="Kong W.-S."/>
            <person name="Park H."/>
            <person name="Jeong J."/>
            <person name="Song E.-S."/>
        </authorList>
    </citation>
    <scope>NUCLEOTIDE SEQUENCE [LARGE SCALE GENOMIC DNA]</scope>
    <source>
        <strain evidence="1">51987-8</strain>
    </source>
</reference>
<dbReference type="InParanoid" id="A0A369K2B5"/>
<feature type="non-terminal residue" evidence="1">
    <location>
        <position position="1"/>
    </location>
</feature>
<sequence>ISLVPNDDLNFRTCLDMWLGMELSLAVTLVGSGSASKVMYDASFAPLERVFGFFIMTDLGTARSDYIIPFFSSPGKRQVLTCLVCLSSYGSMIHDTPPTTTTKWPHALVLGINVVQLLG</sequence>
<name>A0A369K2B5_HYPMA</name>
<organism evidence="1 2">
    <name type="scientific">Hypsizygus marmoreus</name>
    <name type="common">White beech mushroom</name>
    <name type="synonym">Agaricus marmoreus</name>
    <dbReference type="NCBI Taxonomy" id="39966"/>
    <lineage>
        <taxon>Eukaryota</taxon>
        <taxon>Fungi</taxon>
        <taxon>Dikarya</taxon>
        <taxon>Basidiomycota</taxon>
        <taxon>Agaricomycotina</taxon>
        <taxon>Agaricomycetes</taxon>
        <taxon>Agaricomycetidae</taxon>
        <taxon>Agaricales</taxon>
        <taxon>Tricholomatineae</taxon>
        <taxon>Lyophyllaceae</taxon>
        <taxon>Hypsizygus</taxon>
    </lineage>
</organism>
<gene>
    <name evidence="1" type="ORF">Hypma_003164</name>
</gene>
<keyword evidence="2" id="KW-1185">Reference proteome</keyword>
<evidence type="ECO:0000313" key="1">
    <source>
        <dbReference type="EMBL" id="RDB27650.1"/>
    </source>
</evidence>
<accession>A0A369K2B5</accession>